<keyword evidence="7" id="KW-1185">Reference proteome</keyword>
<dbReference type="EMBL" id="FQUW01000054">
    <property type="protein sequence ID" value="SHF69330.1"/>
    <property type="molecule type" value="Genomic_DNA"/>
</dbReference>
<dbReference type="InterPro" id="IPR030678">
    <property type="entry name" value="Peptide/Ni-bd"/>
</dbReference>
<dbReference type="InterPro" id="IPR039424">
    <property type="entry name" value="SBP_5"/>
</dbReference>
<evidence type="ECO:0000259" key="5">
    <source>
        <dbReference type="Pfam" id="PF00496"/>
    </source>
</evidence>
<dbReference type="Pfam" id="PF00496">
    <property type="entry name" value="SBP_bac_5"/>
    <property type="match status" value="1"/>
</dbReference>
<protein>
    <submittedName>
        <fullName evidence="6">Peptide/nickel transport system substrate-binding protein</fullName>
    </submittedName>
</protein>
<dbReference type="SUPFAM" id="SSF53850">
    <property type="entry name" value="Periplasmic binding protein-like II"/>
    <property type="match status" value="1"/>
</dbReference>
<name>A0A1M5DQT8_9FIRM</name>
<dbReference type="GO" id="GO:0015833">
    <property type="term" value="P:peptide transport"/>
    <property type="evidence" value="ECO:0007669"/>
    <property type="project" value="TreeGrafter"/>
</dbReference>
<accession>A0A1M5DQT8</accession>
<feature type="domain" description="Solute-binding protein family 5" evidence="5">
    <location>
        <begin position="79"/>
        <end position="438"/>
    </location>
</feature>
<keyword evidence="4" id="KW-0812">Transmembrane</keyword>
<keyword evidence="3" id="KW-0732">Signal</keyword>
<dbReference type="Gene3D" id="3.90.76.10">
    <property type="entry name" value="Dipeptide-binding Protein, Domain 1"/>
    <property type="match status" value="1"/>
</dbReference>
<evidence type="ECO:0000313" key="6">
    <source>
        <dbReference type="EMBL" id="SHF69330.1"/>
    </source>
</evidence>
<evidence type="ECO:0000256" key="3">
    <source>
        <dbReference type="ARBA" id="ARBA00022729"/>
    </source>
</evidence>
<sequence>MRKRIIFLLTLGICLWIFYIKWLVPVVPTSWLLQKQEFPVYLLESPARTLDPARADDPSSARVLANIYEGLVRLRTGTEVEPCLAVRWEASPDGRQWTFYLRSDVTFHDGTPFNAAAVKINVERMLQQQERYTYAAFTYGMVQSVEIIDPLTVRFNLKYPYAPFLYNLAMPVAAPMVSPRALQQYKEEFWKHPAGTGPFIIQQWKDGEVVLAANSNYWGVKPSIPGVIFRSVPDPAKRAELLLAGKAQISEGIPPQEVANLKNRGFRVIETPGLDISYLGFYTDKGLFRDAALRRAARQACNPYELAEQLFPGRVLVARGPLPPGTLGYEQTPEPVSPDPGKARQELLAAGYTPGVQITLLAYNSTRPYNPAGGERLARALAGQLEKAGFSCSVKVYPWDEFKKAIYRQEGDAFIYGWTSDNGDPDNFLFTLFSSTQISGGLNATHYHNLKVDTLLASAQQTTDNTLRTRIYQEVLKYLQEDAPVVFLHHSLHTVAAAGNIQGLIIRPQGIPFLGNVQLKQNEK</sequence>
<keyword evidence="4" id="KW-0472">Membrane</keyword>
<keyword evidence="2" id="KW-0813">Transport</keyword>
<organism evidence="6 7">
    <name type="scientific">Desulfofundulus australicus DSM 11792</name>
    <dbReference type="NCBI Taxonomy" id="1121425"/>
    <lineage>
        <taxon>Bacteria</taxon>
        <taxon>Bacillati</taxon>
        <taxon>Bacillota</taxon>
        <taxon>Clostridia</taxon>
        <taxon>Eubacteriales</taxon>
        <taxon>Peptococcaceae</taxon>
        <taxon>Desulfofundulus</taxon>
    </lineage>
</organism>
<dbReference type="CDD" id="cd08493">
    <property type="entry name" value="PBP2_DppA_like"/>
    <property type="match status" value="1"/>
</dbReference>
<dbReference type="Gene3D" id="3.10.105.10">
    <property type="entry name" value="Dipeptide-binding Protein, Domain 3"/>
    <property type="match status" value="1"/>
</dbReference>
<gene>
    <name evidence="6" type="ORF">SAMN02745218_02891</name>
</gene>
<dbReference type="GO" id="GO:0043190">
    <property type="term" value="C:ATP-binding cassette (ABC) transporter complex"/>
    <property type="evidence" value="ECO:0007669"/>
    <property type="project" value="InterPro"/>
</dbReference>
<proteinExistence type="inferred from homology"/>
<dbReference type="GO" id="GO:1904680">
    <property type="term" value="F:peptide transmembrane transporter activity"/>
    <property type="evidence" value="ECO:0007669"/>
    <property type="project" value="TreeGrafter"/>
</dbReference>
<dbReference type="OrthoDB" id="137511at2"/>
<reference evidence="7" key="1">
    <citation type="submission" date="2016-11" db="EMBL/GenBank/DDBJ databases">
        <authorList>
            <person name="Varghese N."/>
            <person name="Submissions S."/>
        </authorList>
    </citation>
    <scope>NUCLEOTIDE SEQUENCE [LARGE SCALE GENOMIC DNA]</scope>
    <source>
        <strain evidence="7">DSM 11792</strain>
    </source>
</reference>
<dbReference type="Gene3D" id="3.40.190.10">
    <property type="entry name" value="Periplasmic binding protein-like II"/>
    <property type="match status" value="1"/>
</dbReference>
<dbReference type="Proteomes" id="UP000184196">
    <property type="component" value="Unassembled WGS sequence"/>
</dbReference>
<comment type="similarity">
    <text evidence="1">Belongs to the bacterial solute-binding protein 5 family.</text>
</comment>
<dbReference type="PANTHER" id="PTHR30290">
    <property type="entry name" value="PERIPLASMIC BINDING COMPONENT OF ABC TRANSPORTER"/>
    <property type="match status" value="1"/>
</dbReference>
<dbReference type="RefSeq" id="WP_073167537.1">
    <property type="nucleotide sequence ID" value="NZ_FQUW01000054.1"/>
</dbReference>
<evidence type="ECO:0000256" key="4">
    <source>
        <dbReference type="SAM" id="Phobius"/>
    </source>
</evidence>
<dbReference type="InterPro" id="IPR000914">
    <property type="entry name" value="SBP_5_dom"/>
</dbReference>
<dbReference type="PANTHER" id="PTHR30290:SF9">
    <property type="entry name" value="OLIGOPEPTIDE-BINDING PROTEIN APPA"/>
    <property type="match status" value="1"/>
</dbReference>
<evidence type="ECO:0000256" key="2">
    <source>
        <dbReference type="ARBA" id="ARBA00022448"/>
    </source>
</evidence>
<keyword evidence="4" id="KW-1133">Transmembrane helix</keyword>
<evidence type="ECO:0000256" key="1">
    <source>
        <dbReference type="ARBA" id="ARBA00005695"/>
    </source>
</evidence>
<dbReference type="AlphaFoldDB" id="A0A1M5DQT8"/>
<feature type="transmembrane region" description="Helical" evidence="4">
    <location>
        <begin position="5"/>
        <end position="24"/>
    </location>
</feature>
<dbReference type="PIRSF" id="PIRSF002741">
    <property type="entry name" value="MppA"/>
    <property type="match status" value="1"/>
</dbReference>
<dbReference type="GO" id="GO:0042597">
    <property type="term" value="C:periplasmic space"/>
    <property type="evidence" value="ECO:0007669"/>
    <property type="project" value="UniProtKB-ARBA"/>
</dbReference>
<evidence type="ECO:0000313" key="7">
    <source>
        <dbReference type="Proteomes" id="UP000184196"/>
    </source>
</evidence>